<evidence type="ECO:0000259" key="1">
    <source>
        <dbReference type="Pfam" id="PF09861"/>
    </source>
</evidence>
<organism evidence="3 4">
    <name type="scientific">Thermoproteota archaeon</name>
    <dbReference type="NCBI Taxonomy" id="2056631"/>
    <lineage>
        <taxon>Archaea</taxon>
        <taxon>Thermoproteota</taxon>
    </lineage>
</organism>
<evidence type="ECO:0000313" key="4">
    <source>
        <dbReference type="Proteomes" id="UP000268446"/>
    </source>
</evidence>
<dbReference type="GO" id="GO:0050043">
    <property type="term" value="F:lactate racemase activity"/>
    <property type="evidence" value="ECO:0007669"/>
    <property type="project" value="InterPro"/>
</dbReference>
<dbReference type="Gene3D" id="3.90.226.30">
    <property type="match status" value="1"/>
</dbReference>
<dbReference type="InterPro" id="IPR048520">
    <property type="entry name" value="LarA_C"/>
</dbReference>
<dbReference type="Proteomes" id="UP000268446">
    <property type="component" value="Unassembled WGS sequence"/>
</dbReference>
<sequence length="345" mass="38425">REVLPIVIDEIERRGGSVEIIYAKGTHEPPTQEFLERKISQEILEKYSFIMHDAYHGEYTFKGITSFGTPVWVNSAAAKADIRIGIGSIFPSEVAGFTGGCKILLPGITAFPTINRNHSLFISPKAKIGNIAENPVRRDIDEAGIIGELNAIINFIMTADGKVVKAFSGHPIKAHRAGVKMCREIYMSKIESKADLIIISPGGTEDIDFVQAVKAIFMADAVCRDGGTIILVAACPLGTQWPELEEYLNEVRRKNKSREDILKDIVTGKIESIMGAMVYKKYHLMIEKRKKVLIYTKGLSHEQLDTLGFDVVEDLQQVVDEEVKNKRRILVLPYGAYNWAEVEGC</sequence>
<evidence type="ECO:0000313" key="3">
    <source>
        <dbReference type="EMBL" id="RLE51395.1"/>
    </source>
</evidence>
<gene>
    <name evidence="3" type="ORF">DRJ20_02200</name>
</gene>
<dbReference type="Pfam" id="PF21113">
    <property type="entry name" value="LarA_C"/>
    <property type="match status" value="1"/>
</dbReference>
<dbReference type="PANTHER" id="PTHR33171:SF17">
    <property type="entry name" value="LARA-LIKE N-TERMINAL DOMAIN-CONTAINING PROTEIN"/>
    <property type="match status" value="1"/>
</dbReference>
<dbReference type="InterPro" id="IPR048068">
    <property type="entry name" value="LarA-like"/>
</dbReference>
<feature type="non-terminal residue" evidence="3">
    <location>
        <position position="1"/>
    </location>
</feature>
<accession>A0A497EVY1</accession>
<dbReference type="InterPro" id="IPR018657">
    <property type="entry name" value="LarA-like_N"/>
</dbReference>
<evidence type="ECO:0000259" key="2">
    <source>
        <dbReference type="Pfam" id="PF21113"/>
    </source>
</evidence>
<feature type="domain" description="Lactate racemase C-terminal" evidence="2">
    <location>
        <begin position="192"/>
        <end position="335"/>
    </location>
</feature>
<dbReference type="Pfam" id="PF09861">
    <property type="entry name" value="Lar_N"/>
    <property type="match status" value="1"/>
</dbReference>
<proteinExistence type="predicted"/>
<dbReference type="InterPro" id="IPR043166">
    <property type="entry name" value="LarA-like_C"/>
</dbReference>
<reference evidence="3 4" key="1">
    <citation type="submission" date="2018-06" db="EMBL/GenBank/DDBJ databases">
        <title>Extensive metabolic versatility and redundancy in microbially diverse, dynamic hydrothermal sediments.</title>
        <authorList>
            <person name="Dombrowski N."/>
            <person name="Teske A."/>
            <person name="Baker B.J."/>
        </authorList>
    </citation>
    <scope>NUCLEOTIDE SEQUENCE [LARGE SCALE GENOMIC DNA]</scope>
    <source>
        <strain evidence="3">B29_G17</strain>
    </source>
</reference>
<dbReference type="EMBL" id="QMQZ01000058">
    <property type="protein sequence ID" value="RLE51395.1"/>
    <property type="molecule type" value="Genomic_DNA"/>
</dbReference>
<name>A0A497EVY1_9CREN</name>
<dbReference type="AlphaFoldDB" id="A0A497EVY1"/>
<dbReference type="Gene3D" id="3.40.50.11440">
    <property type="match status" value="1"/>
</dbReference>
<feature type="domain" description="LarA-like N-terminal" evidence="1">
    <location>
        <begin position="2"/>
        <end position="129"/>
    </location>
</feature>
<comment type="caution">
    <text evidence="3">The sequence shown here is derived from an EMBL/GenBank/DDBJ whole genome shotgun (WGS) entry which is preliminary data.</text>
</comment>
<dbReference type="PANTHER" id="PTHR33171">
    <property type="entry name" value="LAR_N DOMAIN-CONTAINING PROTEIN"/>
    <property type="match status" value="1"/>
</dbReference>
<protein>
    <submittedName>
        <fullName evidence="3">Uncharacterized protein</fullName>
    </submittedName>
</protein>